<keyword evidence="2" id="KW-1185">Reference proteome</keyword>
<evidence type="ECO:0000313" key="1">
    <source>
        <dbReference type="EMBL" id="KAI3808293.1"/>
    </source>
</evidence>
<gene>
    <name evidence="1" type="ORF">L1987_24242</name>
</gene>
<proteinExistence type="predicted"/>
<sequence length="137" mass="15689">MDSYSLTSSVCRPEEESDWQEDTGSPVHRSPTPTAAVSRFDVRVDWSRNTDPRLRTPGSAATRNPYQTPHPHNQLPLPLRDSYLMPDPYYSNPLVGNIMALTNTIEFPINDTHQYVRTSKFETQRMEQGLMHDLQGQ</sequence>
<evidence type="ECO:0000313" key="2">
    <source>
        <dbReference type="Proteomes" id="UP001056120"/>
    </source>
</evidence>
<accession>A0ACB9IL88</accession>
<protein>
    <submittedName>
        <fullName evidence="1">Uncharacterized protein</fullName>
    </submittedName>
</protein>
<name>A0ACB9IL88_9ASTR</name>
<reference evidence="2" key="1">
    <citation type="journal article" date="2022" name="Mol. Ecol. Resour.">
        <title>The genomes of chicory, endive, great burdock and yacon provide insights into Asteraceae palaeo-polyploidization history and plant inulin production.</title>
        <authorList>
            <person name="Fan W."/>
            <person name="Wang S."/>
            <person name="Wang H."/>
            <person name="Wang A."/>
            <person name="Jiang F."/>
            <person name="Liu H."/>
            <person name="Zhao H."/>
            <person name="Xu D."/>
            <person name="Zhang Y."/>
        </authorList>
    </citation>
    <scope>NUCLEOTIDE SEQUENCE [LARGE SCALE GENOMIC DNA]</scope>
    <source>
        <strain evidence="2">cv. Yunnan</strain>
    </source>
</reference>
<dbReference type="Proteomes" id="UP001056120">
    <property type="component" value="Linkage Group LG08"/>
</dbReference>
<comment type="caution">
    <text evidence="1">The sequence shown here is derived from an EMBL/GenBank/DDBJ whole genome shotgun (WGS) entry which is preliminary data.</text>
</comment>
<dbReference type="EMBL" id="CM042025">
    <property type="protein sequence ID" value="KAI3808293.1"/>
    <property type="molecule type" value="Genomic_DNA"/>
</dbReference>
<organism evidence="1 2">
    <name type="scientific">Smallanthus sonchifolius</name>
    <dbReference type="NCBI Taxonomy" id="185202"/>
    <lineage>
        <taxon>Eukaryota</taxon>
        <taxon>Viridiplantae</taxon>
        <taxon>Streptophyta</taxon>
        <taxon>Embryophyta</taxon>
        <taxon>Tracheophyta</taxon>
        <taxon>Spermatophyta</taxon>
        <taxon>Magnoliopsida</taxon>
        <taxon>eudicotyledons</taxon>
        <taxon>Gunneridae</taxon>
        <taxon>Pentapetalae</taxon>
        <taxon>asterids</taxon>
        <taxon>campanulids</taxon>
        <taxon>Asterales</taxon>
        <taxon>Asteraceae</taxon>
        <taxon>Asteroideae</taxon>
        <taxon>Heliantheae alliance</taxon>
        <taxon>Millerieae</taxon>
        <taxon>Smallanthus</taxon>
    </lineage>
</organism>
<reference evidence="1 2" key="2">
    <citation type="journal article" date="2022" name="Mol. Ecol. Resour.">
        <title>The genomes of chicory, endive, great burdock and yacon provide insights into Asteraceae paleo-polyploidization history and plant inulin production.</title>
        <authorList>
            <person name="Fan W."/>
            <person name="Wang S."/>
            <person name="Wang H."/>
            <person name="Wang A."/>
            <person name="Jiang F."/>
            <person name="Liu H."/>
            <person name="Zhao H."/>
            <person name="Xu D."/>
            <person name="Zhang Y."/>
        </authorList>
    </citation>
    <scope>NUCLEOTIDE SEQUENCE [LARGE SCALE GENOMIC DNA]</scope>
    <source>
        <strain evidence="2">cv. Yunnan</strain>
        <tissue evidence="1">Leaves</tissue>
    </source>
</reference>